<gene>
    <name evidence="3" type="ORF">PCOR1329_LOCUS63744</name>
</gene>
<feature type="compositionally biased region" description="Low complexity" evidence="1">
    <location>
        <begin position="532"/>
        <end position="559"/>
    </location>
</feature>
<protein>
    <recommendedName>
        <fullName evidence="2">Integrase catalytic domain-containing protein</fullName>
    </recommendedName>
</protein>
<sequence length="1801" mass="202705">MESGQGGVNIPVWNGEASTLESFEEKVKLWVLGTKEEEDRVYLGPRLVQAMDEDSQQWHEAKKVLLDDLVKEDGAERVVNALKGVRGTVTMQEAVSKWREFMRGIYRNPGEGPKKWVSRFDIHLSKVGKALHAVCNDIPATGFMREFIPGLILLDGTGLDPSEQAAVLATSGPKGNSYMYQDVKKALAEQWSEEQLAARDKQKGYKSRKGVHAIFEDPEQIGELTACAEEIYDEAYQDGFGEATDLTETAMAAAEELVTATIGDPSIAEENLGQDESLAAAVLPGEERADEWTETACAASRTFLEARKFINEVKNARGYFPHVVEFDNFVGTCAEEQILAENDGNFEDGTFICFSLDECKGYALLDGGASRSVGGVEQLEYLNEHLQHPMEVNPGAGLGFSFAGGDRADAPSKVSFQVHNLDNQTVEIYVLDRPSPILLGVDMLKKFGLVIDCERNTVYSRRLKKGTNAHVDQIKCRDCGEILFKYIFAKPQDEQLSLCSKSREHFQRLEATGRAQPRVRPSCNPDMNYADSASESEPTTTRSTPQPASSRPLPSRLSSEVIRTLSDTEVQMIIENERNAIRQEEQTRLAKEIIVKGLIQTSASSKPDVKIKVEEMIDPPRAMKRQGVPEPMVSKSAYGIPVPEVLMEKRPRKVWFSPPCGAESPLQNLNPMTEEAQKKLIKTRKIQRNMVWAITQLREAGFCDIYLEQTGRCRSRTGNFKSLKQELHGCTIHGCIYDMRDEKEDVLLQKEWYIATTDETFEKEVGRRCQDLHVHLPIEGGTRVALTANYPVNMCKKIAKHFMKKITSDEALSYLVKGCTKKELKDMEAIIAHLHRNFGHCSLTTVEAALKTRQADKKLVDLCKHYECPSCKAAQRFQLRPIASSEPSVPTPGKELGCDNFYWTHPRRAYHMRGTLCADYGSRFTTCHVLNREEMDNNCGNTTAKEMKETVLKSWIQHYGKPEVLRSDPEGCFRQAEHRAWLSGHGIEWRPEPGEAHWRMGVVERCIETIKEIATRMAWEVPDDIEPQEIFTWACAANNDLMRHNGYSPLMLLMGRTPAGHGLQDEENPSTLSAEVKEDQFQKLVLNKRTAYKACVEHYLSEKTKRALLAKTRPFKVWEPGEKAHYWRSAKGNSHKTKQGMSGRFHGPATVLMQEREVKNGVAERRGVVWLVDGDRLIRAAAAHLRTVTKAEQTLESISAGSSDQFQKLDQMNGVTFPKVKMDREEINTENHLVTTEITSSLRQATNMDRITKKKIYKENQQKFPKSQEEDLTDLLTDLKPKFPGTTNLKRHRADFVTYMETLRVKAPDIYVADLGRTDPEEEVSPEWRTPWECSQKAKQEDLVGYSTEDKAGLAVLAGFTIDEKDLGQLEKNPERMLAALVKQNKVEVKLKDLTPEEKKQRPFAKENEIKSFLKYRVCEAASRAGVHPGALMKMRWVIAKKETGDLKARLVVLGYTDPSLGRLVGIAVAHVDDFMIAINSASHAAIDALQELHGAYEWGSWETQDFVQCGARIRQEYDGRTKSWGRIHLNMVDYAQELKEIDISTQRRKDPEAGVTPGEASHLRAVLGQLMWLSTQGVPLISAELSLLLAYTNTATINALMQANKLVRRARVEAVKELIMEKHINLCLVGEILIGPIPLKQWAQGCARIPGALVLDCRGVLDALDRSESSALGMKDKRSALEALALKRGMAATATPLRWCHSGARLSDCMTKNAEKARASYNLWQQRGTWKLIYDSNFISEKHRKQKGLDTLETGFAVDADDAWQLFPDYMEIEDTDLDIVSDFRHPGLRQQMMQDATPQ</sequence>
<evidence type="ECO:0000313" key="4">
    <source>
        <dbReference type="Proteomes" id="UP001189429"/>
    </source>
</evidence>
<dbReference type="PROSITE" id="PS50994">
    <property type="entry name" value="INTEGRASE"/>
    <property type="match status" value="1"/>
</dbReference>
<dbReference type="SUPFAM" id="SSF53098">
    <property type="entry name" value="Ribonuclease H-like"/>
    <property type="match status" value="1"/>
</dbReference>
<dbReference type="Gene3D" id="3.30.420.10">
    <property type="entry name" value="Ribonuclease H-like superfamily/Ribonuclease H"/>
    <property type="match status" value="1"/>
</dbReference>
<dbReference type="EMBL" id="CAUYUJ010018104">
    <property type="protein sequence ID" value="CAK0880661.1"/>
    <property type="molecule type" value="Genomic_DNA"/>
</dbReference>
<dbReference type="Gene3D" id="2.40.70.10">
    <property type="entry name" value="Acid Proteases"/>
    <property type="match status" value="1"/>
</dbReference>
<reference evidence="3" key="1">
    <citation type="submission" date="2023-10" db="EMBL/GenBank/DDBJ databases">
        <authorList>
            <person name="Chen Y."/>
            <person name="Shah S."/>
            <person name="Dougan E. K."/>
            <person name="Thang M."/>
            <person name="Chan C."/>
        </authorList>
    </citation>
    <scope>NUCLEOTIDE SEQUENCE [LARGE SCALE GENOMIC DNA]</scope>
</reference>
<accession>A0ABN9W3K6</accession>
<dbReference type="InterPro" id="IPR012337">
    <property type="entry name" value="RNaseH-like_sf"/>
</dbReference>
<evidence type="ECO:0000256" key="1">
    <source>
        <dbReference type="SAM" id="MobiDB-lite"/>
    </source>
</evidence>
<organism evidence="3 4">
    <name type="scientific">Prorocentrum cordatum</name>
    <dbReference type="NCBI Taxonomy" id="2364126"/>
    <lineage>
        <taxon>Eukaryota</taxon>
        <taxon>Sar</taxon>
        <taxon>Alveolata</taxon>
        <taxon>Dinophyceae</taxon>
        <taxon>Prorocentrales</taxon>
        <taxon>Prorocentraceae</taxon>
        <taxon>Prorocentrum</taxon>
    </lineage>
</organism>
<feature type="domain" description="Integrase catalytic" evidence="2">
    <location>
        <begin position="886"/>
        <end position="1057"/>
    </location>
</feature>
<dbReference type="Proteomes" id="UP001189429">
    <property type="component" value="Unassembled WGS sequence"/>
</dbReference>
<keyword evidence="4" id="KW-1185">Reference proteome</keyword>
<dbReference type="InterPro" id="IPR036397">
    <property type="entry name" value="RNaseH_sf"/>
</dbReference>
<comment type="caution">
    <text evidence="3">The sequence shown here is derived from an EMBL/GenBank/DDBJ whole genome shotgun (WGS) entry which is preliminary data.</text>
</comment>
<feature type="region of interest" description="Disordered" evidence="1">
    <location>
        <begin position="510"/>
        <end position="559"/>
    </location>
</feature>
<dbReference type="InterPro" id="IPR021109">
    <property type="entry name" value="Peptidase_aspartic_dom_sf"/>
</dbReference>
<proteinExistence type="predicted"/>
<evidence type="ECO:0000259" key="2">
    <source>
        <dbReference type="PROSITE" id="PS50994"/>
    </source>
</evidence>
<evidence type="ECO:0000313" key="3">
    <source>
        <dbReference type="EMBL" id="CAK0880661.1"/>
    </source>
</evidence>
<dbReference type="InterPro" id="IPR001584">
    <property type="entry name" value="Integrase_cat-core"/>
</dbReference>
<name>A0ABN9W3K6_9DINO</name>